<dbReference type="EMBL" id="JAULJE010000041">
    <property type="protein sequence ID" value="KAK1327382.1"/>
    <property type="molecule type" value="Genomic_DNA"/>
</dbReference>
<name>A0AA40H9Y0_CNENI</name>
<feature type="region of interest" description="Disordered" evidence="1">
    <location>
        <begin position="1"/>
        <end position="20"/>
    </location>
</feature>
<feature type="region of interest" description="Disordered" evidence="1">
    <location>
        <begin position="188"/>
        <end position="230"/>
    </location>
</feature>
<evidence type="ECO:0000256" key="1">
    <source>
        <dbReference type="SAM" id="MobiDB-lite"/>
    </source>
</evidence>
<organism evidence="2 3">
    <name type="scientific">Cnephaeus nilssonii</name>
    <name type="common">Northern bat</name>
    <name type="synonym">Eptesicus nilssonii</name>
    <dbReference type="NCBI Taxonomy" id="3371016"/>
    <lineage>
        <taxon>Eukaryota</taxon>
        <taxon>Metazoa</taxon>
        <taxon>Chordata</taxon>
        <taxon>Craniata</taxon>
        <taxon>Vertebrata</taxon>
        <taxon>Euteleostomi</taxon>
        <taxon>Mammalia</taxon>
        <taxon>Eutheria</taxon>
        <taxon>Laurasiatheria</taxon>
        <taxon>Chiroptera</taxon>
        <taxon>Yangochiroptera</taxon>
        <taxon>Vespertilionidae</taxon>
        <taxon>Cnephaeus</taxon>
    </lineage>
</organism>
<accession>A0AA40H9Y0</accession>
<keyword evidence="3" id="KW-1185">Reference proteome</keyword>
<dbReference type="AlphaFoldDB" id="A0AA40H9Y0"/>
<protein>
    <submittedName>
        <fullName evidence="2">Uncharacterized protein</fullName>
    </submittedName>
</protein>
<evidence type="ECO:0000313" key="2">
    <source>
        <dbReference type="EMBL" id="KAK1327382.1"/>
    </source>
</evidence>
<gene>
    <name evidence="2" type="ORF">QTO34_014970</name>
</gene>
<dbReference type="Proteomes" id="UP001177744">
    <property type="component" value="Unassembled WGS sequence"/>
</dbReference>
<reference evidence="2" key="1">
    <citation type="submission" date="2023-06" db="EMBL/GenBank/DDBJ databases">
        <title>Reference genome for the Northern bat (Eptesicus nilssonii), a most northern bat species.</title>
        <authorList>
            <person name="Laine V.N."/>
            <person name="Pulliainen A.T."/>
            <person name="Lilley T.M."/>
        </authorList>
    </citation>
    <scope>NUCLEOTIDE SEQUENCE</scope>
    <source>
        <strain evidence="2">BLF_Eptnil</strain>
        <tissue evidence="2">Kidney</tissue>
    </source>
</reference>
<proteinExistence type="predicted"/>
<evidence type="ECO:0000313" key="3">
    <source>
        <dbReference type="Proteomes" id="UP001177744"/>
    </source>
</evidence>
<comment type="caution">
    <text evidence="2">The sequence shown here is derived from an EMBL/GenBank/DDBJ whole genome shotgun (WGS) entry which is preliminary data.</text>
</comment>
<sequence length="230" mass="24539">MLDHGHHMCVTPKLQKRDPQGDSPCLVVMLTAPKVVDTVQKQRHDSCLPITSKEKTMALLPRACALLSLWALQSQAQVSSCRNHHLQGSATSRGACTAWPLSSPLGPHIAMDQRRRKGFKGPQFSLQRLSGPVGRGEKGTEQEEAELLEKLTHPSAQVPKCTRPGLSLLVQQQLVLLDLGDLQDLGDLGGQGGWRPGPLNPAPQTSAAPPQPGGEGEEASASGVSVLGRL</sequence>
<feature type="region of interest" description="Disordered" evidence="1">
    <location>
        <begin position="123"/>
        <end position="142"/>
    </location>
</feature>